<sequence>MSSAPTGVSDTNNKKYLSFFQIPCTIKIMRFLKIGVIVIALLLLMLFVVPKFLLFALLSPQGTVNPSDLTGVYDGSKKTAMYNNKSMRCPAPVDVKIEPKKVVLGDSTGSKRIEIDLTRQRVYAYEGDRKIYDFLISSGKWGRTPTGRFRIWVKLRYALMTGGSSALGTYYYLPNVPFTMYFYNEEVSQTRGFSLHGTYWHSNFGHPMSHGCINMKTEDVALLYYWVKPELPASNSSIVASRDNPGTEIVIYGNAPYE</sequence>
<feature type="active site" description="Nucleophile" evidence="6">
    <location>
        <position position="212"/>
    </location>
</feature>
<dbReference type="InterPro" id="IPR038063">
    <property type="entry name" value="Transpep_catalytic_dom"/>
</dbReference>
<evidence type="ECO:0000259" key="8">
    <source>
        <dbReference type="PROSITE" id="PS52029"/>
    </source>
</evidence>
<dbReference type="UniPathway" id="UPA00219"/>
<keyword evidence="7" id="KW-0812">Transmembrane</keyword>
<keyword evidence="4 6" id="KW-0573">Peptidoglycan synthesis</keyword>
<organism evidence="9 10">
    <name type="scientific">Candidatus Roizmanbacteria bacterium CG09_land_8_20_14_0_10_41_9</name>
    <dbReference type="NCBI Taxonomy" id="1974850"/>
    <lineage>
        <taxon>Bacteria</taxon>
        <taxon>Candidatus Roizmaniibacteriota</taxon>
    </lineage>
</organism>
<dbReference type="GO" id="GO:0005576">
    <property type="term" value="C:extracellular region"/>
    <property type="evidence" value="ECO:0007669"/>
    <property type="project" value="TreeGrafter"/>
</dbReference>
<dbReference type="InterPro" id="IPR050979">
    <property type="entry name" value="LD-transpeptidase"/>
</dbReference>
<evidence type="ECO:0000256" key="3">
    <source>
        <dbReference type="ARBA" id="ARBA00022960"/>
    </source>
</evidence>
<proteinExistence type="predicted"/>
<dbReference type="PROSITE" id="PS52029">
    <property type="entry name" value="LD_TPASE"/>
    <property type="match status" value="1"/>
</dbReference>
<comment type="pathway">
    <text evidence="1 6">Cell wall biogenesis; peptidoglycan biosynthesis.</text>
</comment>
<gene>
    <name evidence="9" type="ORF">COT62_01845</name>
</gene>
<feature type="active site" description="Proton donor/acceptor" evidence="6">
    <location>
        <position position="196"/>
    </location>
</feature>
<dbReference type="Pfam" id="PF03734">
    <property type="entry name" value="YkuD"/>
    <property type="match status" value="1"/>
</dbReference>
<dbReference type="CDD" id="cd16913">
    <property type="entry name" value="YkuD_like"/>
    <property type="match status" value="1"/>
</dbReference>
<dbReference type="Proteomes" id="UP000231198">
    <property type="component" value="Unassembled WGS sequence"/>
</dbReference>
<name>A0A2H0WSZ6_9BACT</name>
<evidence type="ECO:0000256" key="2">
    <source>
        <dbReference type="ARBA" id="ARBA00022679"/>
    </source>
</evidence>
<evidence type="ECO:0000313" key="9">
    <source>
        <dbReference type="EMBL" id="PIS15794.1"/>
    </source>
</evidence>
<dbReference type="GO" id="GO:0071972">
    <property type="term" value="F:peptidoglycan L,D-transpeptidase activity"/>
    <property type="evidence" value="ECO:0007669"/>
    <property type="project" value="TreeGrafter"/>
</dbReference>
<evidence type="ECO:0000256" key="5">
    <source>
        <dbReference type="ARBA" id="ARBA00023316"/>
    </source>
</evidence>
<keyword evidence="2" id="KW-0808">Transferase</keyword>
<evidence type="ECO:0000256" key="1">
    <source>
        <dbReference type="ARBA" id="ARBA00004752"/>
    </source>
</evidence>
<dbReference type="PANTHER" id="PTHR30582">
    <property type="entry name" value="L,D-TRANSPEPTIDASE"/>
    <property type="match status" value="1"/>
</dbReference>
<dbReference type="EMBL" id="PEZG01000040">
    <property type="protein sequence ID" value="PIS15794.1"/>
    <property type="molecule type" value="Genomic_DNA"/>
</dbReference>
<reference evidence="10" key="1">
    <citation type="submission" date="2017-09" db="EMBL/GenBank/DDBJ databases">
        <title>Depth-based differentiation of microbial function through sediment-hosted aquifers and enrichment of novel symbionts in the deep terrestrial subsurface.</title>
        <authorList>
            <person name="Probst A.J."/>
            <person name="Ladd B."/>
            <person name="Jarett J.K."/>
            <person name="Geller-Mcgrath D.E."/>
            <person name="Sieber C.M.K."/>
            <person name="Emerson J.B."/>
            <person name="Anantharaman K."/>
            <person name="Thomas B.C."/>
            <person name="Malmstrom R."/>
            <person name="Stieglmeier M."/>
            <person name="Klingl A."/>
            <person name="Woyke T."/>
            <person name="Ryan C.M."/>
            <person name="Banfield J.F."/>
        </authorList>
    </citation>
    <scope>NUCLEOTIDE SEQUENCE [LARGE SCALE GENOMIC DNA]</scope>
</reference>
<dbReference type="SUPFAM" id="SSF141523">
    <property type="entry name" value="L,D-transpeptidase catalytic domain-like"/>
    <property type="match status" value="1"/>
</dbReference>
<keyword evidence="7" id="KW-0472">Membrane</keyword>
<evidence type="ECO:0000313" key="10">
    <source>
        <dbReference type="Proteomes" id="UP000231198"/>
    </source>
</evidence>
<evidence type="ECO:0000256" key="6">
    <source>
        <dbReference type="PROSITE-ProRule" id="PRU01373"/>
    </source>
</evidence>
<dbReference type="GO" id="GO:0018104">
    <property type="term" value="P:peptidoglycan-protein cross-linking"/>
    <property type="evidence" value="ECO:0007669"/>
    <property type="project" value="TreeGrafter"/>
</dbReference>
<keyword evidence="3 6" id="KW-0133">Cell shape</keyword>
<dbReference type="GO" id="GO:0008360">
    <property type="term" value="P:regulation of cell shape"/>
    <property type="evidence" value="ECO:0007669"/>
    <property type="project" value="UniProtKB-UniRule"/>
</dbReference>
<dbReference type="GO" id="GO:0016740">
    <property type="term" value="F:transferase activity"/>
    <property type="evidence" value="ECO:0007669"/>
    <property type="project" value="UniProtKB-KW"/>
</dbReference>
<protein>
    <recommendedName>
        <fullName evidence="8">L,D-TPase catalytic domain-containing protein</fullName>
    </recommendedName>
</protein>
<accession>A0A2H0WSZ6</accession>
<feature type="domain" description="L,D-TPase catalytic" evidence="8">
    <location>
        <begin position="111"/>
        <end position="252"/>
    </location>
</feature>
<evidence type="ECO:0000256" key="4">
    <source>
        <dbReference type="ARBA" id="ARBA00022984"/>
    </source>
</evidence>
<feature type="transmembrane region" description="Helical" evidence="7">
    <location>
        <begin position="36"/>
        <end position="58"/>
    </location>
</feature>
<dbReference type="PANTHER" id="PTHR30582:SF2">
    <property type="entry name" value="L,D-TRANSPEPTIDASE YCIB-RELATED"/>
    <property type="match status" value="1"/>
</dbReference>
<keyword evidence="7" id="KW-1133">Transmembrane helix</keyword>
<comment type="caution">
    <text evidence="9">The sequence shown here is derived from an EMBL/GenBank/DDBJ whole genome shotgun (WGS) entry which is preliminary data.</text>
</comment>
<dbReference type="AlphaFoldDB" id="A0A2H0WSZ6"/>
<dbReference type="Gene3D" id="2.40.440.10">
    <property type="entry name" value="L,D-transpeptidase catalytic domain-like"/>
    <property type="match status" value="1"/>
</dbReference>
<evidence type="ECO:0000256" key="7">
    <source>
        <dbReference type="SAM" id="Phobius"/>
    </source>
</evidence>
<keyword evidence="5 6" id="KW-0961">Cell wall biogenesis/degradation</keyword>
<dbReference type="InterPro" id="IPR005490">
    <property type="entry name" value="LD_TPept_cat_dom"/>
</dbReference>
<dbReference type="GO" id="GO:0071555">
    <property type="term" value="P:cell wall organization"/>
    <property type="evidence" value="ECO:0007669"/>
    <property type="project" value="UniProtKB-UniRule"/>
</dbReference>